<comment type="caution">
    <text evidence="1">The sequence shown here is derived from an EMBL/GenBank/DDBJ whole genome shotgun (WGS) entry which is preliminary data.</text>
</comment>
<dbReference type="EMBL" id="NBYO01000003">
    <property type="protein sequence ID" value="OXS99214.1"/>
    <property type="molecule type" value="Genomic_DNA"/>
</dbReference>
<accession>A0A231UTE2</accession>
<proteinExistence type="predicted"/>
<evidence type="ECO:0000313" key="1">
    <source>
        <dbReference type="EMBL" id="OXS99214.1"/>
    </source>
</evidence>
<evidence type="ECO:0000313" key="2">
    <source>
        <dbReference type="Proteomes" id="UP000215405"/>
    </source>
</evidence>
<organism evidence="1 2">
    <name type="scientific">Notoacmeibacter marinus</name>
    <dbReference type="NCBI Taxonomy" id="1876515"/>
    <lineage>
        <taxon>Bacteria</taxon>
        <taxon>Pseudomonadati</taxon>
        <taxon>Pseudomonadota</taxon>
        <taxon>Alphaproteobacteria</taxon>
        <taxon>Hyphomicrobiales</taxon>
        <taxon>Notoacmeibacteraceae</taxon>
        <taxon>Notoacmeibacter</taxon>
    </lineage>
</organism>
<sequence>MRQQQTKDLFLYWNRLRGSNKAPHRNSIEPSDIRTLLPGTFILQRLTDGTIEFRLAGTALCQQFGAELRGQAFQTLFHARDRRMLLRLTDQALTGDAITVLAMDGFSESGEQISYELLLLPLASEHSGDRALGSAVPGERPYWLGTDPIVEWKLRSVRIIDPEREPGLLSNRAEITVPPLVPARHAIQDLPAGRKIGHLTVLEGGRQN</sequence>
<protein>
    <recommendedName>
        <fullName evidence="3">PAS domain-containing protein</fullName>
    </recommendedName>
</protein>
<dbReference type="Proteomes" id="UP000215405">
    <property type="component" value="Unassembled WGS sequence"/>
</dbReference>
<gene>
    <name evidence="1" type="ORF">B7H23_13570</name>
</gene>
<name>A0A231UTE2_9HYPH</name>
<dbReference type="PIRSF" id="PIRSF031878">
    <property type="entry name" value="UCP031878"/>
    <property type="match status" value="1"/>
</dbReference>
<dbReference type="InterPro" id="IPR009922">
    <property type="entry name" value="DUF1457"/>
</dbReference>
<keyword evidence="2" id="KW-1185">Reference proteome</keyword>
<dbReference type="Pfam" id="PF07310">
    <property type="entry name" value="PAS_5"/>
    <property type="match status" value="1"/>
</dbReference>
<dbReference type="RefSeq" id="WP_094077997.1">
    <property type="nucleotide sequence ID" value="NZ_NBYO01000003.1"/>
</dbReference>
<dbReference type="AlphaFoldDB" id="A0A231UTE2"/>
<evidence type="ECO:0008006" key="3">
    <source>
        <dbReference type="Google" id="ProtNLM"/>
    </source>
</evidence>
<reference evidence="2" key="1">
    <citation type="journal article" date="2017" name="Int. J. Syst. Evol. Microbiol.">
        <title>Notoacmeibacter marinus gen. nov., sp. nov., isolated from the gut of a limpet and proposal of Notoacmeibacteraceae fam. nov. in the order Rhizobiales of the class Alphaproteobacteria.</title>
        <authorList>
            <person name="Huang Z."/>
            <person name="Guo F."/>
            <person name="Lai Q."/>
        </authorList>
    </citation>
    <scope>NUCLEOTIDE SEQUENCE [LARGE SCALE GENOMIC DNA]</scope>
    <source>
        <strain evidence="2">XMTR2A4</strain>
    </source>
</reference>